<sequence>MPDLTPLEVDEEEEDAWSYSFPPSNESLPISQQSQSKRSVTQPSNFNSNINSTFRTSQNGDNSSNNSQMKLSIDTTTTSSKSSLPFPSTIQKSTPLDPLTTKEDANSVISKDSKGNALNEASQSDDKPKFMKDLEEYGSTRNISNSPLSQQSTNEASLLPSPKFISYRKSKRTVSEGTFDSILDKSPMSPPASRYDTKLYVDEFYKDSKFRYATIKRNIDFHNNFHSLDLTDRLVDDFACALSREILLQGRIYLSESYICFNSNLLGWVTNLVIQLEEVVKIEKRSTAGLFPNAISIETVDGTLHTFASFLSRDQTHELMSTLWKGKTGKSNNDSTLTSEDELENGAIDSPNKHIESYILSLDGDDDDNESRSLDGSNEDGDESGLDIEEVLSTKLIKLKSESLYTNNGPDTHAPTTPNYEKLDAEIELVDEVIDAPMGIVFAILFGPYTKFQTNFLETHDGSEISEFGDFRPSEEDPAVLERKYIYRRELGYSIGPKSTKCEVTETIEHLNFADYIVVVSTTVTPDVPSGGVFSVKTRYVFSWANENHTNLLIYHHVEWTGRSWMKSVIEKSCLSGSTTTTKEMIKELKEEIVQQTYFIDGPPAVKQPLKKKVKKVEPELKNEQPKMEIKPSTTAVDVSSCLQQNITTAFFILFTIVTIIFFMQIRLYGLLRKSNTIAETQLLLTLQLSDLQQKPQVEVQDNVFWNLIHSKLGRKLTSLEKLQFLTYQLQAIHKEKTDDGNTNGLIGSIPKYIRDLI</sequence>
<evidence type="ECO:0000256" key="4">
    <source>
        <dbReference type="ARBA" id="ARBA00022989"/>
    </source>
</evidence>
<evidence type="ECO:0000256" key="3">
    <source>
        <dbReference type="ARBA" id="ARBA00022692"/>
    </source>
</evidence>
<dbReference type="AlphaFoldDB" id="B9WIH0"/>
<keyword evidence="3 7" id="KW-0812">Transmembrane</keyword>
<dbReference type="PANTHER" id="PTHR23319">
    <property type="entry name" value="GRAM DOMAIN CONTAINING 1B, ISOFORM E"/>
    <property type="match status" value="1"/>
</dbReference>
<evidence type="ECO:0000256" key="7">
    <source>
        <dbReference type="SAM" id="Phobius"/>
    </source>
</evidence>
<dbReference type="GO" id="GO:0140268">
    <property type="term" value="C:endoplasmic reticulum-plasma membrane contact site"/>
    <property type="evidence" value="ECO:0007669"/>
    <property type="project" value="TreeGrafter"/>
</dbReference>
<feature type="compositionally biased region" description="Polar residues" evidence="6">
    <location>
        <begin position="329"/>
        <end position="338"/>
    </location>
</feature>
<evidence type="ECO:0000313" key="10">
    <source>
        <dbReference type="EMBL" id="CAX41035.1"/>
    </source>
</evidence>
<feature type="region of interest" description="Disordered" evidence="6">
    <location>
        <begin position="1"/>
        <end position="130"/>
    </location>
</feature>
<name>B9WIH0_CANDC</name>
<dbReference type="eggNOG" id="KOG1032">
    <property type="taxonomic scope" value="Eukaryota"/>
</dbReference>
<dbReference type="InterPro" id="IPR004182">
    <property type="entry name" value="GRAM"/>
</dbReference>
<dbReference type="GeneID" id="8048758"/>
<dbReference type="Pfam" id="PF16016">
    <property type="entry name" value="VASt"/>
    <property type="match status" value="1"/>
</dbReference>
<keyword evidence="4 7" id="KW-1133">Transmembrane helix</keyword>
<evidence type="ECO:0000313" key="9">
    <source>
        <dbReference type="CGD" id="CAL0000162564"/>
    </source>
</evidence>
<reference evidence="10 11" key="1">
    <citation type="journal article" date="2009" name="Genome Res.">
        <title>Comparative genomics of the fungal pathogens Candida dubliniensis and Candida albicans.</title>
        <authorList>
            <person name="Jackson A.P."/>
            <person name="Gamble J.A."/>
            <person name="Yeomans T."/>
            <person name="Moran G.P."/>
            <person name="Saunders D."/>
            <person name="Harris D."/>
            <person name="Aslett M."/>
            <person name="Barrell J.F."/>
            <person name="Butler G."/>
            <person name="Citiulo F."/>
            <person name="Coleman D.C."/>
            <person name="de Groot P.W.J."/>
            <person name="Goodwin T.J."/>
            <person name="Quail M.A."/>
            <person name="McQuillan J."/>
            <person name="Munro C.A."/>
            <person name="Pain A."/>
            <person name="Poulter R.T."/>
            <person name="Rajandream M.A."/>
            <person name="Renauld H."/>
            <person name="Spiering M.J."/>
            <person name="Tivey A."/>
            <person name="Gow N.A.R."/>
            <person name="Barrell B."/>
            <person name="Sullivan D.J."/>
            <person name="Berriman M."/>
        </authorList>
    </citation>
    <scope>NUCLEOTIDE SEQUENCE [LARGE SCALE GENOMIC DNA]</scope>
    <source>
        <strain evidence="11">CD36 / ATCC MYA-646 / CBS 7987 / NCPF 3949 / NRRL Y-17841</strain>
    </source>
</reference>
<dbReference type="OrthoDB" id="2162691at2759"/>
<feature type="domain" description="VASt" evidence="8">
    <location>
        <begin position="425"/>
        <end position="597"/>
    </location>
</feature>
<dbReference type="SMART" id="SM00568">
    <property type="entry name" value="GRAM"/>
    <property type="match status" value="1"/>
</dbReference>
<dbReference type="CDD" id="cd13220">
    <property type="entry name" value="PH-GRAM_GRAMDC"/>
    <property type="match status" value="1"/>
</dbReference>
<keyword evidence="11" id="KW-1185">Reference proteome</keyword>
<proteinExistence type="inferred from homology"/>
<feature type="region of interest" description="Disordered" evidence="6">
    <location>
        <begin position="328"/>
        <end position="349"/>
    </location>
</feature>
<dbReference type="HOGENOM" id="CLU_015638_0_0_1"/>
<keyword evidence="5 7" id="KW-0472">Membrane</keyword>
<dbReference type="CGD" id="CAL0000162564">
    <property type="gene designation" value="Cd36_60900"/>
</dbReference>
<dbReference type="KEGG" id="cdu:CD36_60900"/>
<dbReference type="EMBL" id="FM992693">
    <property type="protein sequence ID" value="CAX41035.1"/>
    <property type="molecule type" value="Genomic_DNA"/>
</dbReference>
<gene>
    <name evidence="9" type="ordered locus">Cd36_60900</name>
    <name evidence="10" type="ORF">CD36_60900</name>
</gene>
<comment type="similarity">
    <text evidence="2">Belongs to the YSP2 family.</text>
</comment>
<dbReference type="InterPro" id="IPR011993">
    <property type="entry name" value="PH-like_dom_sf"/>
</dbReference>
<evidence type="ECO:0000256" key="2">
    <source>
        <dbReference type="ARBA" id="ARBA00006582"/>
    </source>
</evidence>
<dbReference type="InterPro" id="IPR031968">
    <property type="entry name" value="VASt"/>
</dbReference>
<dbReference type="GO" id="GO:0032541">
    <property type="term" value="C:cortical endoplasmic reticulum"/>
    <property type="evidence" value="ECO:0007669"/>
    <property type="project" value="TreeGrafter"/>
</dbReference>
<dbReference type="GO" id="GO:0032366">
    <property type="term" value="P:intracellular sterol transport"/>
    <property type="evidence" value="ECO:0007669"/>
    <property type="project" value="TreeGrafter"/>
</dbReference>
<dbReference type="InterPro" id="IPR051482">
    <property type="entry name" value="Cholesterol_transport"/>
</dbReference>
<organism evidence="10 11">
    <name type="scientific">Candida dubliniensis (strain CD36 / ATCC MYA-646 / CBS 7987 / NCPF 3949 / NRRL Y-17841)</name>
    <name type="common">Yeast</name>
    <dbReference type="NCBI Taxonomy" id="573826"/>
    <lineage>
        <taxon>Eukaryota</taxon>
        <taxon>Fungi</taxon>
        <taxon>Dikarya</taxon>
        <taxon>Ascomycota</taxon>
        <taxon>Saccharomycotina</taxon>
        <taxon>Pichiomycetes</taxon>
        <taxon>Debaryomycetaceae</taxon>
        <taxon>Candida/Lodderomyces clade</taxon>
        <taxon>Candida</taxon>
    </lineage>
</organism>
<accession>B9WIH0</accession>
<feature type="transmembrane region" description="Helical" evidence="7">
    <location>
        <begin position="647"/>
        <end position="666"/>
    </location>
</feature>
<dbReference type="Proteomes" id="UP000002605">
    <property type="component" value="Chromosome 6"/>
</dbReference>
<evidence type="ECO:0000256" key="6">
    <source>
        <dbReference type="SAM" id="MobiDB-lite"/>
    </source>
</evidence>
<dbReference type="VEuPathDB" id="FungiDB:CD36_60900"/>
<protein>
    <submittedName>
        <fullName evidence="10">Uncharacterized protein YFL042C orthologue, putative</fullName>
    </submittedName>
</protein>
<feature type="compositionally biased region" description="Low complexity" evidence="6">
    <location>
        <begin position="57"/>
        <end position="90"/>
    </location>
</feature>
<feature type="region of interest" description="Disordered" evidence="6">
    <location>
        <begin position="362"/>
        <end position="385"/>
    </location>
</feature>
<dbReference type="PANTHER" id="PTHR23319:SF4">
    <property type="entry name" value="GRAM DOMAIN CONTAINING 1B, ISOFORM E"/>
    <property type="match status" value="1"/>
</dbReference>
<evidence type="ECO:0000259" key="8">
    <source>
        <dbReference type="PROSITE" id="PS51778"/>
    </source>
</evidence>
<dbReference type="GO" id="GO:0005886">
    <property type="term" value="C:plasma membrane"/>
    <property type="evidence" value="ECO:0007669"/>
    <property type="project" value="TreeGrafter"/>
</dbReference>
<dbReference type="Pfam" id="PF02893">
    <property type="entry name" value="GRAM"/>
    <property type="match status" value="1"/>
</dbReference>
<comment type="subcellular location">
    <subcellularLocation>
        <location evidence="1">Membrane</location>
        <topology evidence="1">Single-pass membrane protein</topology>
    </subcellularLocation>
</comment>
<feature type="compositionally biased region" description="Polar residues" evidence="6">
    <location>
        <begin position="21"/>
        <end position="56"/>
    </location>
</feature>
<dbReference type="GO" id="GO:0120015">
    <property type="term" value="F:sterol transfer activity"/>
    <property type="evidence" value="ECO:0007669"/>
    <property type="project" value="TreeGrafter"/>
</dbReference>
<dbReference type="RefSeq" id="XP_002420882.1">
    <property type="nucleotide sequence ID" value="XM_002420837.1"/>
</dbReference>
<dbReference type="Gene3D" id="2.30.29.30">
    <property type="entry name" value="Pleckstrin-homology domain (PH domain)/Phosphotyrosine-binding domain (PTB)"/>
    <property type="match status" value="1"/>
</dbReference>
<dbReference type="GO" id="GO:0005789">
    <property type="term" value="C:endoplasmic reticulum membrane"/>
    <property type="evidence" value="ECO:0007669"/>
    <property type="project" value="TreeGrafter"/>
</dbReference>
<evidence type="ECO:0000256" key="1">
    <source>
        <dbReference type="ARBA" id="ARBA00004167"/>
    </source>
</evidence>
<evidence type="ECO:0000256" key="5">
    <source>
        <dbReference type="ARBA" id="ARBA00023136"/>
    </source>
</evidence>
<dbReference type="GO" id="GO:0005739">
    <property type="term" value="C:mitochondrion"/>
    <property type="evidence" value="ECO:0007669"/>
    <property type="project" value="TreeGrafter"/>
</dbReference>
<dbReference type="PROSITE" id="PS51778">
    <property type="entry name" value="VAST"/>
    <property type="match status" value="1"/>
</dbReference>
<dbReference type="GO" id="GO:0032934">
    <property type="term" value="F:sterol binding"/>
    <property type="evidence" value="ECO:0007669"/>
    <property type="project" value="TreeGrafter"/>
</dbReference>
<evidence type="ECO:0000313" key="11">
    <source>
        <dbReference type="Proteomes" id="UP000002605"/>
    </source>
</evidence>